<evidence type="ECO:0000313" key="2">
    <source>
        <dbReference type="EMBL" id="GEM44729.1"/>
    </source>
</evidence>
<gene>
    <name evidence="2" type="ORF">DC3_03640</name>
</gene>
<dbReference type="AlphaFoldDB" id="A0A511MVW8"/>
<feature type="region of interest" description="Disordered" evidence="1">
    <location>
        <begin position="1"/>
        <end position="64"/>
    </location>
</feature>
<evidence type="ECO:0000313" key="3">
    <source>
        <dbReference type="Proteomes" id="UP000321306"/>
    </source>
</evidence>
<dbReference type="Proteomes" id="UP000321306">
    <property type="component" value="Unassembled WGS sequence"/>
</dbReference>
<feature type="compositionally biased region" description="Basic and acidic residues" evidence="1">
    <location>
        <begin position="1"/>
        <end position="40"/>
    </location>
</feature>
<sequence length="64" mass="6944">MPDQEPKSEAMKKQEQEQREIIHTFHQDDSGKSAEGDRAGEQGAPGNNPGDKGENGHTSNVTPD</sequence>
<dbReference type="RefSeq" id="WP_146881861.1">
    <property type="nucleotide sequence ID" value="NZ_BJXB01000001.1"/>
</dbReference>
<name>A0A511MVW8_DEIC1</name>
<keyword evidence="3" id="KW-1185">Reference proteome</keyword>
<protein>
    <submittedName>
        <fullName evidence="2">Uncharacterized protein</fullName>
    </submittedName>
</protein>
<dbReference type="EMBL" id="BJXB01000001">
    <property type="protein sequence ID" value="GEM44729.1"/>
    <property type="molecule type" value="Genomic_DNA"/>
</dbReference>
<reference evidence="2 3" key="1">
    <citation type="submission" date="2019-07" db="EMBL/GenBank/DDBJ databases">
        <title>Whole genome shotgun sequence of Deinococcus cellulosilyticus NBRC 106333.</title>
        <authorList>
            <person name="Hosoyama A."/>
            <person name="Uohara A."/>
            <person name="Ohji S."/>
            <person name="Ichikawa N."/>
        </authorList>
    </citation>
    <scope>NUCLEOTIDE SEQUENCE [LARGE SCALE GENOMIC DNA]</scope>
    <source>
        <strain evidence="2 3">NBRC 106333</strain>
    </source>
</reference>
<evidence type="ECO:0000256" key="1">
    <source>
        <dbReference type="SAM" id="MobiDB-lite"/>
    </source>
</evidence>
<proteinExistence type="predicted"/>
<comment type="caution">
    <text evidence="2">The sequence shown here is derived from an EMBL/GenBank/DDBJ whole genome shotgun (WGS) entry which is preliminary data.</text>
</comment>
<accession>A0A511MVW8</accession>
<organism evidence="2 3">
    <name type="scientific">Deinococcus cellulosilyticus (strain DSM 18568 / NBRC 106333 / KACC 11606 / 5516J-15)</name>
    <dbReference type="NCBI Taxonomy" id="1223518"/>
    <lineage>
        <taxon>Bacteria</taxon>
        <taxon>Thermotogati</taxon>
        <taxon>Deinococcota</taxon>
        <taxon>Deinococci</taxon>
        <taxon>Deinococcales</taxon>
        <taxon>Deinococcaceae</taxon>
        <taxon>Deinococcus</taxon>
    </lineage>
</organism>